<dbReference type="Proteomes" id="UP000221918">
    <property type="component" value="Unassembled WGS sequence"/>
</dbReference>
<accession>A0AAJ1Z4B5</accession>
<evidence type="ECO:0000313" key="3">
    <source>
        <dbReference type="Proteomes" id="UP000221918"/>
    </source>
</evidence>
<protein>
    <submittedName>
        <fullName evidence="1">SMI1/KNR4 family protein</fullName>
    </submittedName>
</protein>
<evidence type="ECO:0000313" key="4">
    <source>
        <dbReference type="Proteomes" id="UP001248134"/>
    </source>
</evidence>
<dbReference type="Pfam" id="PF14568">
    <property type="entry name" value="SUKH_6"/>
    <property type="match status" value="1"/>
</dbReference>
<dbReference type="AlphaFoldDB" id="A0AAJ1Z4B5"/>
<dbReference type="InterPro" id="IPR037883">
    <property type="entry name" value="Knr4/Smi1-like_sf"/>
</dbReference>
<sequence length="157" mass="18311">MKIQTESIIYPLPDDTLLERIEGNLEVKFPSEFCMFIKKNNGAIPITKYFAHKNNRYVVERFLCLLDNPSENPKGMYDMKVVFSQLDERIISDEDLTGAEIVPIAALYAGDFVCIDYRENQMSPEICIWYHEDSDEFEPFAEKIANNINEFFEMLSE</sequence>
<dbReference type="EMBL" id="NUTL01000137">
    <property type="protein sequence ID" value="PHE89306.1"/>
    <property type="molecule type" value="Genomic_DNA"/>
</dbReference>
<dbReference type="SUPFAM" id="SSF160631">
    <property type="entry name" value="SMI1/KNR4-like"/>
    <property type="match status" value="1"/>
</dbReference>
<evidence type="ECO:0000313" key="2">
    <source>
        <dbReference type="EMBL" id="PHE89306.1"/>
    </source>
</evidence>
<reference evidence="2 3" key="1">
    <citation type="submission" date="2017-09" db="EMBL/GenBank/DDBJ databases">
        <title>Large-scale bioinformatics analysis of Bacillus genomes uncovers conserved roles of natural products in bacterial physiology.</title>
        <authorList>
            <consortium name="Agbiome Team Llc"/>
            <person name="Bleich R.M."/>
            <person name="Grubbs K.J."/>
            <person name="Santa Maria K.C."/>
            <person name="Allen S.E."/>
            <person name="Farag S."/>
            <person name="Shank E.A."/>
            <person name="Bowers A."/>
        </authorList>
    </citation>
    <scope>NUCLEOTIDE SEQUENCE [LARGE SCALE GENOMIC DNA]</scope>
    <source>
        <strain evidence="2 3">AFS037265</strain>
    </source>
</reference>
<dbReference type="Gene3D" id="3.40.1580.10">
    <property type="entry name" value="SMI1/KNR4-like"/>
    <property type="match status" value="1"/>
</dbReference>
<organism evidence="1 4">
    <name type="scientific">Bacillus pseudomycoides</name>
    <dbReference type="NCBI Taxonomy" id="64104"/>
    <lineage>
        <taxon>Bacteria</taxon>
        <taxon>Bacillati</taxon>
        <taxon>Bacillota</taxon>
        <taxon>Bacilli</taxon>
        <taxon>Bacillales</taxon>
        <taxon>Bacillaceae</taxon>
        <taxon>Bacillus</taxon>
        <taxon>Bacillus cereus group</taxon>
    </lineage>
</organism>
<dbReference type="RefSeq" id="WP_033798062.1">
    <property type="nucleotide sequence ID" value="NZ_CM000743.1"/>
</dbReference>
<reference evidence="1" key="2">
    <citation type="submission" date="2019-07" db="EMBL/GenBank/DDBJ databases">
        <title>Phylogenomic Reclassification of ATCC Bacillus Strains and Various Taxa within the Genus Bacillus.</title>
        <authorList>
            <person name="Riojas M.A."/>
            <person name="Frank A.M."/>
            <person name="Fenn S.L."/>
            <person name="King S.P."/>
            <person name="Brower S.M."/>
            <person name="Hazbon M.H."/>
        </authorList>
    </citation>
    <scope>NUCLEOTIDE SEQUENCE</scope>
    <source>
        <strain evidence="1">NR-12239</strain>
    </source>
</reference>
<proteinExistence type="predicted"/>
<evidence type="ECO:0000313" key="1">
    <source>
        <dbReference type="EMBL" id="MDR4326181.1"/>
    </source>
</evidence>
<dbReference type="Proteomes" id="UP001248134">
    <property type="component" value="Unassembled WGS sequence"/>
</dbReference>
<comment type="caution">
    <text evidence="1">The sequence shown here is derived from an EMBL/GenBank/DDBJ whole genome shotgun (WGS) entry which is preliminary data.</text>
</comment>
<dbReference type="EMBL" id="VLYX01000007">
    <property type="protein sequence ID" value="MDR4326181.1"/>
    <property type="molecule type" value="Genomic_DNA"/>
</dbReference>
<gene>
    <name evidence="2" type="ORF">COF81_25470</name>
    <name evidence="1" type="ORF">FOS08_09520</name>
</gene>
<name>A0AAJ1Z4B5_9BACI</name>